<dbReference type="Pfam" id="PF03372">
    <property type="entry name" value="Exo_endo_phos"/>
    <property type="match status" value="1"/>
</dbReference>
<dbReference type="Gene3D" id="3.60.10.10">
    <property type="entry name" value="Endonuclease/exonuclease/phosphatase"/>
    <property type="match status" value="1"/>
</dbReference>
<evidence type="ECO:0000259" key="1">
    <source>
        <dbReference type="Pfam" id="PF03372"/>
    </source>
</evidence>
<evidence type="ECO:0000313" key="2">
    <source>
        <dbReference type="EMBL" id="CAG6768473.1"/>
    </source>
</evidence>
<organism evidence="2">
    <name type="scientific">Cacopsylla melanoneura</name>
    <dbReference type="NCBI Taxonomy" id="428564"/>
    <lineage>
        <taxon>Eukaryota</taxon>
        <taxon>Metazoa</taxon>
        <taxon>Ecdysozoa</taxon>
        <taxon>Arthropoda</taxon>
        <taxon>Hexapoda</taxon>
        <taxon>Insecta</taxon>
        <taxon>Pterygota</taxon>
        <taxon>Neoptera</taxon>
        <taxon>Paraneoptera</taxon>
        <taxon>Hemiptera</taxon>
        <taxon>Sternorrhyncha</taxon>
        <taxon>Psylloidea</taxon>
        <taxon>Psyllidae</taxon>
        <taxon>Psyllinae</taxon>
        <taxon>Cacopsylla</taxon>
    </lineage>
</organism>
<proteinExistence type="predicted"/>
<name>A0A8D9AL13_9HEMI</name>
<sequence length="374" mass="43689">MDLNTGQRNKHKNLRLATWNVQTLLQAGKMQEVANEMRKYKLDIIALQEMRWQGQGKIDKKEFSLIYSGPERRTGQLGTGFIINKTIRDSIMEYNNVSDRICKIRLKGHFRNITIVSAHAPTEEKPDGDKETFYDELDRVLSQVPRYDMKLVLGDFNAQIGRKEAQADVAGIYSLHDYNSENGEYLTDFAARNKLYISSTSFPHKNIHLGTWKMPGRDDVNQIDHVLVSKRHYSSINDVRVYRGPNIDSDHYLVKVILRERLAVLQNLKRTRQVKWDTYKLKTDVNTLDMYQEGLREKLENKNGTTIDEKWEHVKHIILDTAKETVGEKGNERNRAWFDQECRDIIERKNQARAVMLSRKTRSNTETYKVPTKK</sequence>
<accession>A0A8D9AL13</accession>
<dbReference type="SUPFAM" id="SSF56219">
    <property type="entry name" value="DNase I-like"/>
    <property type="match status" value="1"/>
</dbReference>
<reference evidence="2" key="1">
    <citation type="submission" date="2021-05" db="EMBL/GenBank/DDBJ databases">
        <authorList>
            <person name="Alioto T."/>
            <person name="Alioto T."/>
            <person name="Gomez Garrido J."/>
        </authorList>
    </citation>
    <scope>NUCLEOTIDE SEQUENCE</scope>
</reference>
<dbReference type="InterPro" id="IPR005135">
    <property type="entry name" value="Endo/exonuclease/phosphatase"/>
</dbReference>
<dbReference type="PANTHER" id="PTHR23227">
    <property type="entry name" value="BUCENTAUR RELATED"/>
    <property type="match status" value="1"/>
</dbReference>
<dbReference type="AlphaFoldDB" id="A0A8D9AL13"/>
<dbReference type="PANTHER" id="PTHR23227:SF67">
    <property type="entry name" value="CRANIOFACIAL DEVELOPMENT PROTEIN 2-LIKE"/>
    <property type="match status" value="1"/>
</dbReference>
<dbReference type="EMBL" id="HBUF01576401">
    <property type="protein sequence ID" value="CAG6768475.1"/>
    <property type="molecule type" value="Transcribed_RNA"/>
</dbReference>
<dbReference type="GO" id="GO:0003824">
    <property type="term" value="F:catalytic activity"/>
    <property type="evidence" value="ECO:0007669"/>
    <property type="project" value="InterPro"/>
</dbReference>
<dbReference type="InterPro" id="IPR036691">
    <property type="entry name" value="Endo/exonu/phosph_ase_sf"/>
</dbReference>
<dbReference type="InterPro" id="IPR027124">
    <property type="entry name" value="Swc5/CFDP1/2"/>
</dbReference>
<protein>
    <submittedName>
        <fullName evidence="2">Craniofacial development protein 2</fullName>
    </submittedName>
</protein>
<feature type="domain" description="Endonuclease/exonuclease/phosphatase" evidence="1">
    <location>
        <begin position="17"/>
        <end position="251"/>
    </location>
</feature>
<dbReference type="CDD" id="cd09076">
    <property type="entry name" value="L1-EN"/>
    <property type="match status" value="1"/>
</dbReference>
<dbReference type="EMBL" id="HBUF01576400">
    <property type="protein sequence ID" value="CAG6768473.1"/>
    <property type="molecule type" value="Transcribed_RNA"/>
</dbReference>